<dbReference type="InterPro" id="IPR011051">
    <property type="entry name" value="RmlC_Cupin_sf"/>
</dbReference>
<proteinExistence type="predicted"/>
<gene>
    <name evidence="2" type="ORF">RI845_10905</name>
</gene>
<feature type="chain" id="PRO_5045584448" description="Cupin domain-containing protein" evidence="1">
    <location>
        <begin position="25"/>
        <end position="121"/>
    </location>
</feature>
<keyword evidence="3" id="KW-1185">Reference proteome</keyword>
<evidence type="ECO:0000313" key="2">
    <source>
        <dbReference type="EMBL" id="WNC67037.1"/>
    </source>
</evidence>
<keyword evidence="1" id="KW-0732">Signal</keyword>
<dbReference type="EMBL" id="CP134146">
    <property type="protein sequence ID" value="WNC67037.1"/>
    <property type="molecule type" value="Genomic_DNA"/>
</dbReference>
<evidence type="ECO:0000313" key="3">
    <source>
        <dbReference type="Proteomes" id="UP001248581"/>
    </source>
</evidence>
<organism evidence="2 3">
    <name type="scientific">Thalassotalea nanhaiensis</name>
    <dbReference type="NCBI Taxonomy" id="3065648"/>
    <lineage>
        <taxon>Bacteria</taxon>
        <taxon>Pseudomonadati</taxon>
        <taxon>Pseudomonadota</taxon>
        <taxon>Gammaproteobacteria</taxon>
        <taxon>Alteromonadales</taxon>
        <taxon>Colwelliaceae</taxon>
        <taxon>Thalassotalea</taxon>
    </lineage>
</organism>
<name>A0ABY9TE03_9GAMM</name>
<dbReference type="Gene3D" id="2.60.120.10">
    <property type="entry name" value="Jelly Rolls"/>
    <property type="match status" value="1"/>
</dbReference>
<evidence type="ECO:0000256" key="1">
    <source>
        <dbReference type="SAM" id="SignalP"/>
    </source>
</evidence>
<dbReference type="RefSeq" id="WP_348386201.1">
    <property type="nucleotide sequence ID" value="NZ_CP134146.1"/>
</dbReference>
<dbReference type="InterPro" id="IPR014710">
    <property type="entry name" value="RmlC-like_jellyroll"/>
</dbReference>
<evidence type="ECO:0008006" key="4">
    <source>
        <dbReference type="Google" id="ProtNLM"/>
    </source>
</evidence>
<dbReference type="SUPFAM" id="SSF51182">
    <property type="entry name" value="RmlC-like cupins"/>
    <property type="match status" value="1"/>
</dbReference>
<feature type="signal peptide" evidence="1">
    <location>
        <begin position="1"/>
        <end position="24"/>
    </location>
</feature>
<dbReference type="Proteomes" id="UP001248581">
    <property type="component" value="Chromosome"/>
</dbReference>
<reference evidence="3" key="1">
    <citation type="submission" date="2023-09" db="EMBL/GenBank/DDBJ databases">
        <authorList>
            <person name="Li S."/>
            <person name="Li X."/>
            <person name="Zhang C."/>
            <person name="Zhao Z."/>
        </authorList>
    </citation>
    <scope>NUCLEOTIDE SEQUENCE [LARGE SCALE GENOMIC DNA]</scope>
    <source>
        <strain evidence="3">SQ345</strain>
    </source>
</reference>
<sequence>MPNFFKLMTLSLMILFAFVNVAEAASVHAHLASPDKYEVLLENEQVLVLRMTLKPGEQDKWHKHNAETVYFEAGGKVKITTRKGANTLDIADGFTMWHESWEHQVTNIGDNTITAIIVEQK</sequence>
<accession>A0ABY9TE03</accession>
<protein>
    <recommendedName>
        <fullName evidence="4">Cupin domain-containing protein</fullName>
    </recommendedName>
</protein>